<reference evidence="1" key="1">
    <citation type="submission" date="2016-12" db="EMBL/GenBank/DDBJ databases">
        <title>The genomes of Aspergillus section Nigri reveals drivers in fungal speciation.</title>
        <authorList>
            <consortium name="DOE Joint Genome Institute"/>
            <person name="Vesth T.C."/>
            <person name="Nybo J."/>
            <person name="Theobald S."/>
            <person name="Brandl J."/>
            <person name="Frisvad J.C."/>
            <person name="Nielsen K.F."/>
            <person name="Lyhne E.K."/>
            <person name="Kogle M.E."/>
            <person name="Kuo A."/>
            <person name="Riley R."/>
            <person name="Clum A."/>
            <person name="Nolan M."/>
            <person name="Lipzen A."/>
            <person name="Salamov A."/>
            <person name="Henrissat B."/>
            <person name="Wiebenga A."/>
            <person name="De Vries R.P."/>
            <person name="Grigoriev I.V."/>
            <person name="Mortensen U.H."/>
            <person name="Andersen M.R."/>
            <person name="Baker S.E."/>
        </authorList>
    </citation>
    <scope>NUCLEOTIDE SEQUENCE [LARGE SCALE GENOMIC DNA]</scope>
    <source>
        <strain evidence="1">CBS 113365</strain>
    </source>
</reference>
<protein>
    <submittedName>
        <fullName evidence="1">Uncharacterized protein</fullName>
    </submittedName>
</protein>
<evidence type="ECO:0000313" key="2">
    <source>
        <dbReference type="Proteomes" id="UP000248405"/>
    </source>
</evidence>
<accession>A0A319B3G9</accession>
<organism evidence="1 2">
    <name type="scientific">Aspergillus vadensis (strain CBS 113365 / IMI 142717 / IBT 24658)</name>
    <dbReference type="NCBI Taxonomy" id="1448311"/>
    <lineage>
        <taxon>Eukaryota</taxon>
        <taxon>Fungi</taxon>
        <taxon>Dikarya</taxon>
        <taxon>Ascomycota</taxon>
        <taxon>Pezizomycotina</taxon>
        <taxon>Eurotiomycetes</taxon>
        <taxon>Eurotiomycetidae</taxon>
        <taxon>Eurotiales</taxon>
        <taxon>Aspergillaceae</taxon>
        <taxon>Aspergillus</taxon>
        <taxon>Aspergillus subgen. Circumdati</taxon>
    </lineage>
</organism>
<dbReference type="AlphaFoldDB" id="A0A319B3G9"/>
<keyword evidence="2" id="KW-1185">Reference proteome</keyword>
<sequence length="88" mass="9929">MDPSRQSRGHHIFLIPSIFGCLVRQLEICGFDGSLSVGLLQVYKPQVLLPRQWGSDDILYSHRAPVVAKDFFTLRAQLISIPFSSFIP</sequence>
<proteinExistence type="predicted"/>
<dbReference type="PROSITE" id="PS51257">
    <property type="entry name" value="PROKAR_LIPOPROTEIN"/>
    <property type="match status" value="1"/>
</dbReference>
<dbReference type="GeneID" id="37217824"/>
<dbReference type="RefSeq" id="XP_025560639.1">
    <property type="nucleotide sequence ID" value="XM_025713232.1"/>
</dbReference>
<dbReference type="EMBL" id="KZ821632">
    <property type="protein sequence ID" value="PYH66845.1"/>
    <property type="molecule type" value="Genomic_DNA"/>
</dbReference>
<evidence type="ECO:0000313" key="1">
    <source>
        <dbReference type="EMBL" id="PYH66845.1"/>
    </source>
</evidence>
<dbReference type="Proteomes" id="UP000248405">
    <property type="component" value="Unassembled WGS sequence"/>
</dbReference>
<name>A0A319B3G9_ASPVC</name>
<gene>
    <name evidence="1" type="ORF">BO88DRAFT_88926</name>
</gene>